<sequence length="92" mass="10772">MKTVDWFKQNVERHLTEYEIEYKSFVNGDFGNLDQVAFNSTTKGGEIDFWSSGYINIHFVDYVLGEELINAFLSPNQNKETEKIFKELLNLI</sequence>
<dbReference type="EMBL" id="BMLI01000003">
    <property type="protein sequence ID" value="GGN10709.1"/>
    <property type="molecule type" value="Genomic_DNA"/>
</dbReference>
<evidence type="ECO:0000313" key="1">
    <source>
        <dbReference type="EMBL" id="GGN10709.1"/>
    </source>
</evidence>
<evidence type="ECO:0000313" key="2">
    <source>
        <dbReference type="Proteomes" id="UP000632339"/>
    </source>
</evidence>
<protein>
    <submittedName>
        <fullName evidence="1">Uncharacterized protein</fullName>
    </submittedName>
</protein>
<dbReference type="RefSeq" id="WP_019945015.1">
    <property type="nucleotide sequence ID" value="NZ_BMLI01000003.1"/>
</dbReference>
<reference evidence="2" key="1">
    <citation type="journal article" date="2019" name="Int. J. Syst. Evol. Microbiol.">
        <title>The Global Catalogue of Microorganisms (GCM) 10K type strain sequencing project: providing services to taxonomists for standard genome sequencing and annotation.</title>
        <authorList>
            <consortium name="The Broad Institute Genomics Platform"/>
            <consortium name="The Broad Institute Genome Sequencing Center for Infectious Disease"/>
            <person name="Wu L."/>
            <person name="Ma J."/>
        </authorList>
    </citation>
    <scope>NUCLEOTIDE SEQUENCE [LARGE SCALE GENOMIC DNA]</scope>
    <source>
        <strain evidence="2">CGMCC 1.6375</strain>
    </source>
</reference>
<comment type="caution">
    <text evidence="1">The sequence shown here is derived from an EMBL/GenBank/DDBJ whole genome shotgun (WGS) entry which is preliminary data.</text>
</comment>
<organism evidence="1 2">
    <name type="scientific">Dyadobacter beijingensis</name>
    <dbReference type="NCBI Taxonomy" id="365489"/>
    <lineage>
        <taxon>Bacteria</taxon>
        <taxon>Pseudomonadati</taxon>
        <taxon>Bacteroidota</taxon>
        <taxon>Cytophagia</taxon>
        <taxon>Cytophagales</taxon>
        <taxon>Spirosomataceae</taxon>
        <taxon>Dyadobacter</taxon>
    </lineage>
</organism>
<dbReference type="Proteomes" id="UP000632339">
    <property type="component" value="Unassembled WGS sequence"/>
</dbReference>
<name>A0ABQ2IGS2_9BACT</name>
<gene>
    <name evidence="1" type="ORF">GCM10010967_53240</name>
</gene>
<proteinExistence type="predicted"/>
<keyword evidence="2" id="KW-1185">Reference proteome</keyword>
<accession>A0ABQ2IGS2</accession>